<dbReference type="AlphaFoldDB" id="A0A087BMZ4"/>
<dbReference type="PANTHER" id="PTHR43649">
    <property type="entry name" value="ARABINOSE-BINDING PROTEIN-RELATED"/>
    <property type="match status" value="1"/>
</dbReference>
<keyword evidence="1" id="KW-0472">Membrane</keyword>
<dbReference type="eggNOG" id="COG1653">
    <property type="taxonomic scope" value="Bacteria"/>
</dbReference>
<gene>
    <name evidence="2" type="ORF">BMIN_0289</name>
</gene>
<sequence length="475" mass="51614">MRGLHGLHGLHRLYVLVSYVVAGLLVIAMAGCGGGDQRTVVTVWSWEPSMASVAKEFEKSNPDIRVVVKSTSGYENLNTAIQNGYGLPDVVQLEYYALPQYAVSGQLLDITNRVSDMADFYTPGTWSSVTLNHEVYGLPMDSGPMAFFYNKSVFDQAGVDASSIHTWEDYYQAAKKLKSIGVYIAADSGDASFFNAMVWLAGGEPFHTSDDGKTVTVNLSTDPGTLTFTAFWQKMIDEGLVDTSVKTWSDGWKRAVGDGTVASVFAGAWMPSLLLADVPGTAGLWRVGTMPTADGSSVNSENGGSSLAVLKSTRKPNAAYRFVEYACHNRRGIGIRVAGGAFPADNETLDSPDFLTRTTITDSRGIDIPYFGGQEFNRVLSTAADDVSVRYQYLPFEVYARGDFRSTVGTAYQWSKAKLAFDAVQRRIDEGKKNSDGSALSLPQNPGSKVSLMDGVALWQKDLIEYGTNQGFTMR</sequence>
<keyword evidence="2" id="KW-0762">Sugar transport</keyword>
<organism evidence="2 3">
    <name type="scientific">Bifidobacterium minimum</name>
    <dbReference type="NCBI Taxonomy" id="1693"/>
    <lineage>
        <taxon>Bacteria</taxon>
        <taxon>Bacillati</taxon>
        <taxon>Actinomycetota</taxon>
        <taxon>Actinomycetes</taxon>
        <taxon>Bifidobacteriales</taxon>
        <taxon>Bifidobacteriaceae</taxon>
        <taxon>Bifidobacterium</taxon>
    </lineage>
</organism>
<keyword evidence="2" id="KW-0813">Transport</keyword>
<protein>
    <submittedName>
        <fullName evidence="2">ABC-type sugar transport system protein</fullName>
    </submittedName>
</protein>
<evidence type="ECO:0000313" key="3">
    <source>
        <dbReference type="Proteomes" id="UP000029014"/>
    </source>
</evidence>
<dbReference type="PROSITE" id="PS51257">
    <property type="entry name" value="PROKAR_LIPOPROTEIN"/>
    <property type="match status" value="1"/>
</dbReference>
<evidence type="ECO:0000313" key="2">
    <source>
        <dbReference type="EMBL" id="KFI72394.1"/>
    </source>
</evidence>
<feature type="transmembrane region" description="Helical" evidence="1">
    <location>
        <begin position="12"/>
        <end position="31"/>
    </location>
</feature>
<comment type="caution">
    <text evidence="2">The sequence shown here is derived from an EMBL/GenBank/DDBJ whole genome shotgun (WGS) entry which is preliminary data.</text>
</comment>
<keyword evidence="3" id="KW-1185">Reference proteome</keyword>
<keyword evidence="1" id="KW-0812">Transmembrane</keyword>
<evidence type="ECO:0000256" key="1">
    <source>
        <dbReference type="SAM" id="Phobius"/>
    </source>
</evidence>
<dbReference type="Pfam" id="PF01547">
    <property type="entry name" value="SBP_bac_1"/>
    <property type="match status" value="1"/>
</dbReference>
<reference evidence="2 3" key="1">
    <citation type="submission" date="2014-03" db="EMBL/GenBank/DDBJ databases">
        <title>Genomics of Bifidobacteria.</title>
        <authorList>
            <person name="Ventura M."/>
            <person name="Milani C."/>
            <person name="Lugli G.A."/>
        </authorList>
    </citation>
    <scope>NUCLEOTIDE SEQUENCE [LARGE SCALE GENOMIC DNA]</scope>
    <source>
        <strain evidence="2 3">LMG 11592</strain>
    </source>
</reference>
<dbReference type="CDD" id="cd13585">
    <property type="entry name" value="PBP2_TMBP_like"/>
    <property type="match status" value="1"/>
</dbReference>
<dbReference type="InterPro" id="IPR006059">
    <property type="entry name" value="SBP"/>
</dbReference>
<dbReference type="EMBL" id="JGZD01000009">
    <property type="protein sequence ID" value="KFI72394.1"/>
    <property type="molecule type" value="Genomic_DNA"/>
</dbReference>
<dbReference type="Proteomes" id="UP000029014">
    <property type="component" value="Unassembled WGS sequence"/>
</dbReference>
<keyword evidence="1" id="KW-1133">Transmembrane helix</keyword>
<dbReference type="InterPro" id="IPR050490">
    <property type="entry name" value="Bact_solute-bd_prot1"/>
</dbReference>
<proteinExistence type="predicted"/>
<dbReference type="SUPFAM" id="SSF53850">
    <property type="entry name" value="Periplasmic binding protein-like II"/>
    <property type="match status" value="1"/>
</dbReference>
<dbReference type="PANTHER" id="PTHR43649:SF14">
    <property type="entry name" value="BLR3389 PROTEIN"/>
    <property type="match status" value="1"/>
</dbReference>
<dbReference type="STRING" id="1693.BMIN_0289"/>
<name>A0A087BMZ4_9BIFI</name>
<accession>A0A087BMZ4</accession>
<dbReference type="Gene3D" id="3.40.190.10">
    <property type="entry name" value="Periplasmic binding protein-like II"/>
    <property type="match status" value="1"/>
</dbReference>